<dbReference type="AlphaFoldDB" id="V9HLR7"/>
<reference evidence="1 2" key="2">
    <citation type="submission" date="2011-10" db="EMBL/GenBank/DDBJ databases">
        <title>The Genome Sequence of Simonsiella muelleri ATCC 29453.</title>
        <authorList>
            <consortium name="The Broad Institute Genome Sequencing Platform"/>
            <consortium name="The Broad Institute Genome Sequencing Center for Infectious Disease"/>
            <person name="Earl A."/>
            <person name="Ward D."/>
            <person name="Feldgarden M."/>
            <person name="Gevers D."/>
            <person name="Izard J."/>
            <person name="Baranova O.V."/>
            <person name="Blanton J.M."/>
            <person name="Tanner A.C."/>
            <person name="Dewhirst F."/>
            <person name="Young S.K."/>
            <person name="Zeng Q."/>
            <person name="Gargeya S."/>
            <person name="Fitzgerald M."/>
            <person name="Haas B."/>
            <person name="Abouelleil A."/>
            <person name="Alvarado L."/>
            <person name="Arachchi H.M."/>
            <person name="Berlin A."/>
            <person name="Brown A."/>
            <person name="Chapman S.B."/>
            <person name="Chen Z."/>
            <person name="Dunbar C."/>
            <person name="Freedman E."/>
            <person name="Gearin G."/>
            <person name="Goldberg J."/>
            <person name="Griggs A."/>
            <person name="Gujja S."/>
            <person name="Heiman D."/>
            <person name="Howarth C."/>
            <person name="Larson L."/>
            <person name="Lui A."/>
            <person name="MacDonald P.J.P."/>
            <person name="Montmayeur A."/>
            <person name="Murphy C."/>
            <person name="Neiman D."/>
            <person name="Pearson M."/>
            <person name="Priest M."/>
            <person name="Roberts A."/>
            <person name="Saif S."/>
            <person name="Shea T."/>
            <person name="Shenoy N."/>
            <person name="Sisk P."/>
            <person name="Stolte C."/>
            <person name="Sykes S."/>
            <person name="Wortman J."/>
            <person name="Nusbaum C."/>
            <person name="Birren B."/>
        </authorList>
    </citation>
    <scope>NUCLEOTIDE SEQUENCE [LARGE SCALE GENOMIC DNA]</scope>
    <source>
        <strain evidence="1 2">ATCC 29453</strain>
    </source>
</reference>
<dbReference type="STRING" id="641147.HMPREF9021_01079"/>
<name>V9HLR7_9NEIS</name>
<dbReference type="eggNOG" id="COG0695">
    <property type="taxonomic scope" value="Bacteria"/>
</dbReference>
<evidence type="ECO:0000313" key="2">
    <source>
        <dbReference type="Proteomes" id="UP000017813"/>
    </source>
</evidence>
<keyword evidence="2" id="KW-1185">Reference proteome</keyword>
<dbReference type="SUPFAM" id="SSF52833">
    <property type="entry name" value="Thioredoxin-like"/>
    <property type="match status" value="1"/>
</dbReference>
<dbReference type="EMBL" id="ADCY02000034">
    <property type="protein sequence ID" value="EFG31244.2"/>
    <property type="molecule type" value="Genomic_DNA"/>
</dbReference>
<dbReference type="HOGENOM" id="CLU_125054_1_0_4"/>
<evidence type="ECO:0000313" key="1">
    <source>
        <dbReference type="EMBL" id="EFG31244.2"/>
    </source>
</evidence>
<dbReference type="Proteomes" id="UP000017813">
    <property type="component" value="Unassembled WGS sequence"/>
</dbReference>
<gene>
    <name evidence="1" type="ORF">HMPREF9021_01079</name>
</gene>
<accession>V9HLR7</accession>
<comment type="caution">
    <text evidence="1">The sequence shown here is derived from an EMBL/GenBank/DDBJ whole genome shotgun (WGS) entry which is preliminary data.</text>
</comment>
<dbReference type="InterPro" id="IPR008554">
    <property type="entry name" value="Glutaredoxin-like"/>
</dbReference>
<reference evidence="1 2" key="1">
    <citation type="submission" date="2010-03" db="EMBL/GenBank/DDBJ databases">
        <authorList>
            <consortium name="The Broad Institute Genome Sequencing Platform"/>
            <person name="Ward D."/>
            <person name="Earl A."/>
            <person name="Feldgarden M."/>
            <person name="Gevers D."/>
            <person name="Young S."/>
            <person name="Zeng Q."/>
            <person name="Koehrsen M."/>
            <person name="Alvarado L."/>
            <person name="Berlin A.M."/>
            <person name="Borenstein D."/>
            <person name="Chapman S.B."/>
            <person name="Chen Z."/>
            <person name="Engels R."/>
            <person name="Freedman E."/>
            <person name="Gellesch M."/>
            <person name="Goldberg J."/>
            <person name="Griggs A."/>
            <person name="Gujja S."/>
            <person name="Heilman E.R."/>
            <person name="Heiman D.I."/>
            <person name="Hepburn T.A."/>
            <person name="Howarth C."/>
            <person name="Jen D."/>
            <person name="Larson L."/>
            <person name="Mehta T."/>
            <person name="Park D."/>
            <person name="Pearson M."/>
            <person name="Richards J."/>
            <person name="Roberts A."/>
            <person name="Saif S."/>
            <person name="Shea T.D."/>
            <person name="Shenoy N."/>
            <person name="Sisk P."/>
            <person name="Stolte C."/>
            <person name="Sykes S.N."/>
            <person name="Walk T."/>
            <person name="White J."/>
            <person name="Yandava C."/>
            <person name="Izard J."/>
            <person name="Baranova O.V."/>
            <person name="Blanton J.M."/>
            <person name="Tanner A.C."/>
            <person name="Dewhirst F."/>
            <person name="Haas B."/>
            <person name="Nusbaum C."/>
            <person name="Birren B."/>
        </authorList>
    </citation>
    <scope>NUCLEOTIDE SEQUENCE [LARGE SCALE GENOMIC DNA]</scope>
    <source>
        <strain evidence="1 2">ATCC 29453</strain>
    </source>
</reference>
<dbReference type="InterPro" id="IPR036249">
    <property type="entry name" value="Thioredoxin-like_sf"/>
</dbReference>
<sequence>MRDQLQPYQQEFSFDVEIIEIDEFPELELKYNELVPVLLHGEHELCHWHLDETALRDYLQHLQTETI</sequence>
<dbReference type="Gene3D" id="3.40.30.10">
    <property type="entry name" value="Glutaredoxin"/>
    <property type="match status" value="1"/>
</dbReference>
<dbReference type="Pfam" id="PF05768">
    <property type="entry name" value="Glrx-like"/>
    <property type="match status" value="1"/>
</dbReference>
<proteinExistence type="predicted"/>
<evidence type="ECO:0008006" key="3">
    <source>
        <dbReference type="Google" id="ProtNLM"/>
    </source>
</evidence>
<organism evidence="1 2">
    <name type="scientific">Simonsiella muelleri ATCC 29453</name>
    <dbReference type="NCBI Taxonomy" id="641147"/>
    <lineage>
        <taxon>Bacteria</taxon>
        <taxon>Pseudomonadati</taxon>
        <taxon>Pseudomonadota</taxon>
        <taxon>Betaproteobacteria</taxon>
        <taxon>Neisseriales</taxon>
        <taxon>Neisseriaceae</taxon>
        <taxon>Simonsiella</taxon>
    </lineage>
</organism>
<protein>
    <recommendedName>
        <fullName evidence="3">Glutaredoxin-like protein</fullName>
    </recommendedName>
</protein>